<keyword evidence="2" id="KW-1185">Reference proteome</keyword>
<comment type="caution">
    <text evidence="1">The sequence shown here is derived from an EMBL/GenBank/DDBJ whole genome shotgun (WGS) entry which is preliminary data.</text>
</comment>
<organism evidence="1 2">
    <name type="scientific">Thalassotalea loyana</name>
    <dbReference type="NCBI Taxonomy" id="280483"/>
    <lineage>
        <taxon>Bacteria</taxon>
        <taxon>Pseudomonadati</taxon>
        <taxon>Pseudomonadota</taxon>
        <taxon>Gammaproteobacteria</taxon>
        <taxon>Alteromonadales</taxon>
        <taxon>Colwelliaceae</taxon>
        <taxon>Thalassotalea</taxon>
    </lineage>
</organism>
<dbReference type="Proteomes" id="UP001157134">
    <property type="component" value="Unassembled WGS sequence"/>
</dbReference>
<dbReference type="EMBL" id="BSSV01000001">
    <property type="protein sequence ID" value="GLX84107.1"/>
    <property type="molecule type" value="Genomic_DNA"/>
</dbReference>
<protein>
    <submittedName>
        <fullName evidence="1">Uncharacterized protein</fullName>
    </submittedName>
</protein>
<evidence type="ECO:0000313" key="2">
    <source>
        <dbReference type="Proteomes" id="UP001157134"/>
    </source>
</evidence>
<accession>A0ABQ6HBE8</accession>
<name>A0ABQ6HBE8_9GAMM</name>
<sequence>MRFIKQLILGRKIQKVTVKSKDCNYSNNYYGDRICVKSK</sequence>
<reference evidence="1 2" key="1">
    <citation type="submission" date="2023-03" db="EMBL/GenBank/DDBJ databases">
        <title>Thalassotalea loyana LMG 22536T draft genome sequence.</title>
        <authorList>
            <person name="Sawabe T."/>
        </authorList>
    </citation>
    <scope>NUCLEOTIDE SEQUENCE [LARGE SCALE GENOMIC DNA]</scope>
    <source>
        <strain evidence="1 2">LMG 22536</strain>
    </source>
</reference>
<proteinExistence type="predicted"/>
<gene>
    <name evidence="1" type="ORF">tloyanaT_03590</name>
</gene>
<evidence type="ECO:0000313" key="1">
    <source>
        <dbReference type="EMBL" id="GLX84107.1"/>
    </source>
</evidence>